<evidence type="ECO:0000256" key="8">
    <source>
        <dbReference type="ARBA" id="ARBA00023136"/>
    </source>
</evidence>
<keyword evidence="8 10" id="KW-0472">Membrane</keyword>
<proteinExistence type="inferred from homology"/>
<evidence type="ECO:0000256" key="7">
    <source>
        <dbReference type="ARBA" id="ARBA00022989"/>
    </source>
</evidence>
<evidence type="ECO:0000256" key="4">
    <source>
        <dbReference type="ARBA" id="ARBA00022475"/>
    </source>
</evidence>
<comment type="caution">
    <text evidence="10">Lacks conserved residue(s) required for the propagation of feature annotation.</text>
</comment>
<keyword evidence="7 10" id="KW-1133">Transmembrane helix</keyword>
<comment type="similarity">
    <text evidence="3 10">Belongs to the PRM1 family.</text>
</comment>
<keyword evidence="5 10" id="KW-0812">Transmembrane</keyword>
<evidence type="ECO:0000256" key="2">
    <source>
        <dbReference type="ARBA" id="ARBA00004651"/>
    </source>
</evidence>
<organism evidence="11 12">
    <name type="scientific">Tilletia walkeri</name>
    <dbReference type="NCBI Taxonomy" id="117179"/>
    <lineage>
        <taxon>Eukaryota</taxon>
        <taxon>Fungi</taxon>
        <taxon>Dikarya</taxon>
        <taxon>Basidiomycota</taxon>
        <taxon>Ustilaginomycotina</taxon>
        <taxon>Exobasidiomycetes</taxon>
        <taxon>Tilletiales</taxon>
        <taxon>Tilletiaceae</taxon>
        <taxon>Tilletia</taxon>
    </lineage>
</organism>
<evidence type="ECO:0000256" key="5">
    <source>
        <dbReference type="ARBA" id="ARBA00022692"/>
    </source>
</evidence>
<dbReference type="InterPro" id="IPR026777">
    <property type="entry name" value="PRM1"/>
</dbReference>
<dbReference type="PANTHER" id="PTHR31030">
    <property type="entry name" value="PLASMA MEMBRANE FUSION PROTEIN PRM1"/>
    <property type="match status" value="1"/>
</dbReference>
<evidence type="ECO:0000256" key="6">
    <source>
        <dbReference type="ARBA" id="ARBA00022971"/>
    </source>
</evidence>
<sequence length="425" mass="46665">MASRRRPLTSSLASRFNFVGHTISQALLHLIASWSRPFDINRRKSNPEPASLGHLESWNRSSRISQSYLTLSSGTYNIVSSTRTVPCFKASKDGPIEPLKYWSAKSIRQSSVLDPISLAYGPCCPILPPSQGIQSAVQATVSSVNTVISSALAGVNDVLHIVSNRYQSRKSVASDNFRLPTFFEDGLIALNNSIPTLDRVKDKINAVISSPLKLLRTDVNNTINAFQFDRSVTALQVSNSTTIAAATTPLDELAHAVHELETFLLLALLFAMLLVGLCTVGLEWCAWRSMWRHVRLIRDVCGREKGESIDVPESEKQKAAEAEKMEASDDQVDLDNGHDDTVAHRRALESYRSLTFRISAALDGRRIAACPTDDLKGLMGAAAESPFRKTLLSEAIGASSGRKLVSYQEKTRARLTDSRALYMSA</sequence>
<comment type="function">
    <text evidence="1 10">Involved in cell fusion during mating by stabilizing the plasma membrane fusion event.</text>
</comment>
<reference evidence="11" key="2">
    <citation type="journal article" date="2019" name="IMA Fungus">
        <title>Genome sequencing and comparison of five Tilletia species to identify candidate genes for the detection of regulated species infecting wheat.</title>
        <authorList>
            <person name="Nguyen H.D.T."/>
            <person name="Sultana T."/>
            <person name="Kesanakurti P."/>
            <person name="Hambleton S."/>
        </authorList>
    </citation>
    <scope>NUCLEOTIDE SEQUENCE</scope>
    <source>
        <strain evidence="11">DAOMC 236422</strain>
    </source>
</reference>
<feature type="transmembrane region" description="Helical" evidence="10">
    <location>
        <begin position="263"/>
        <end position="287"/>
    </location>
</feature>
<evidence type="ECO:0000256" key="10">
    <source>
        <dbReference type="RuleBase" id="RU366035"/>
    </source>
</evidence>
<protein>
    <recommendedName>
        <fullName evidence="10">Plasma membrane fusion protein PRM1</fullName>
    </recommendedName>
</protein>
<reference evidence="11" key="1">
    <citation type="submission" date="2016-04" db="EMBL/GenBank/DDBJ databases">
        <authorList>
            <person name="Nguyen H.D."/>
            <person name="Samba Siva P."/>
            <person name="Cullis J."/>
            <person name="Levesque C.A."/>
            <person name="Hambleton S."/>
        </authorList>
    </citation>
    <scope>NUCLEOTIDE SEQUENCE</scope>
    <source>
        <strain evidence="11">DAOMC 236422</strain>
    </source>
</reference>
<name>A0A8X7T6H4_9BASI</name>
<evidence type="ECO:0000256" key="3">
    <source>
        <dbReference type="ARBA" id="ARBA00010780"/>
    </source>
</evidence>
<dbReference type="Proteomes" id="UP000078113">
    <property type="component" value="Unassembled WGS sequence"/>
</dbReference>
<dbReference type="EMBL" id="LWDG02000074">
    <property type="protein sequence ID" value="KAE8269878.1"/>
    <property type="molecule type" value="Genomic_DNA"/>
</dbReference>
<keyword evidence="4 10" id="KW-1003">Cell membrane</keyword>
<comment type="caution">
    <text evidence="11">The sequence shown here is derived from an EMBL/GenBank/DDBJ whole genome shotgun (WGS) entry which is preliminary data.</text>
</comment>
<accession>A0A8X7T6H4</accession>
<dbReference type="GO" id="GO:0005886">
    <property type="term" value="C:plasma membrane"/>
    <property type="evidence" value="ECO:0007669"/>
    <property type="project" value="UniProtKB-SubCell"/>
</dbReference>
<evidence type="ECO:0000313" key="12">
    <source>
        <dbReference type="Proteomes" id="UP000078113"/>
    </source>
</evidence>
<keyword evidence="12" id="KW-1185">Reference proteome</keyword>
<dbReference type="GO" id="GO:0032220">
    <property type="term" value="P:plasma membrane fusion involved in cytogamy"/>
    <property type="evidence" value="ECO:0007669"/>
    <property type="project" value="TreeGrafter"/>
</dbReference>
<evidence type="ECO:0000256" key="9">
    <source>
        <dbReference type="ARBA" id="ARBA00023180"/>
    </source>
</evidence>
<keyword evidence="9" id="KW-0325">Glycoprotein</keyword>
<comment type="subcellular location">
    <subcellularLocation>
        <location evidence="2 10">Cell membrane</location>
        <topology evidence="2 10">Multi-pass membrane protein</topology>
    </subcellularLocation>
</comment>
<dbReference type="PANTHER" id="PTHR31030:SF1">
    <property type="entry name" value="PLASMA MEMBRANE FUSION PROTEIN PRM1"/>
    <property type="match status" value="1"/>
</dbReference>
<dbReference type="AlphaFoldDB" id="A0A8X7T6H4"/>
<gene>
    <name evidence="11" type="ORF">A4X09_0g2476</name>
</gene>
<dbReference type="GO" id="GO:0043332">
    <property type="term" value="C:mating projection tip"/>
    <property type="evidence" value="ECO:0007669"/>
    <property type="project" value="UniProtKB-UniRule"/>
</dbReference>
<keyword evidence="6 10" id="KW-0184">Conjugation</keyword>
<evidence type="ECO:0000313" key="11">
    <source>
        <dbReference type="EMBL" id="KAE8269878.1"/>
    </source>
</evidence>
<evidence type="ECO:0000256" key="1">
    <source>
        <dbReference type="ARBA" id="ARBA00002512"/>
    </source>
</evidence>